<dbReference type="InterPro" id="IPR000571">
    <property type="entry name" value="Znf_CCCH"/>
</dbReference>
<keyword evidence="2" id="KW-0175">Coiled coil</keyword>
<reference evidence="5" key="2">
    <citation type="submission" date="2023-06" db="EMBL/GenBank/DDBJ databases">
        <authorList>
            <consortium name="Lawrence Berkeley National Laboratory"/>
            <person name="Mondo S.J."/>
            <person name="Hensen N."/>
            <person name="Bonometti L."/>
            <person name="Westerberg I."/>
            <person name="Brannstrom I.O."/>
            <person name="Guillou S."/>
            <person name="Cros-Aarteil S."/>
            <person name="Calhoun S."/>
            <person name="Haridas S."/>
            <person name="Kuo A."/>
            <person name="Pangilinan J."/>
            <person name="Riley R."/>
            <person name="Labutti K."/>
            <person name="Andreopoulos B."/>
            <person name="Lipzen A."/>
            <person name="Chen C."/>
            <person name="Yanf M."/>
            <person name="Daum C."/>
            <person name="Ng V."/>
            <person name="Clum A."/>
            <person name="Steindorff A."/>
            <person name="Ohm R."/>
            <person name="Martin F."/>
            <person name="Silar P."/>
            <person name="Natvig D."/>
            <person name="Lalanne C."/>
            <person name="Gautier V."/>
            <person name="Ament-Velasquez S.L."/>
            <person name="Kruys A."/>
            <person name="Hutchinson M.I."/>
            <person name="Powell A.J."/>
            <person name="Barry K."/>
            <person name="Miller A.N."/>
            <person name="Grigoriev I.V."/>
            <person name="Debuchy R."/>
            <person name="Gladieux P."/>
            <person name="Thoren M.H."/>
            <person name="Johannesson H."/>
        </authorList>
    </citation>
    <scope>NUCLEOTIDE SEQUENCE</scope>
    <source>
        <strain evidence="5">PSN324</strain>
    </source>
</reference>
<organism evidence="5 6">
    <name type="scientific">Cladorrhinum samala</name>
    <dbReference type="NCBI Taxonomy" id="585594"/>
    <lineage>
        <taxon>Eukaryota</taxon>
        <taxon>Fungi</taxon>
        <taxon>Dikarya</taxon>
        <taxon>Ascomycota</taxon>
        <taxon>Pezizomycotina</taxon>
        <taxon>Sordariomycetes</taxon>
        <taxon>Sordariomycetidae</taxon>
        <taxon>Sordariales</taxon>
        <taxon>Podosporaceae</taxon>
        <taxon>Cladorrhinum</taxon>
    </lineage>
</organism>
<feature type="zinc finger region" description="C3H1-type" evidence="1">
    <location>
        <begin position="414"/>
        <end position="442"/>
    </location>
</feature>
<keyword evidence="1" id="KW-0862">Zinc</keyword>
<protein>
    <recommendedName>
        <fullName evidence="4">C3H1-type domain-containing protein</fullName>
    </recommendedName>
</protein>
<comment type="caution">
    <text evidence="5">The sequence shown here is derived from an EMBL/GenBank/DDBJ whole genome shotgun (WGS) entry which is preliminary data.</text>
</comment>
<dbReference type="Proteomes" id="UP001321749">
    <property type="component" value="Unassembled WGS sequence"/>
</dbReference>
<keyword evidence="1" id="KW-0479">Metal-binding</keyword>
<evidence type="ECO:0000313" key="5">
    <source>
        <dbReference type="EMBL" id="KAK4457580.1"/>
    </source>
</evidence>
<keyword evidence="1" id="KW-0863">Zinc-finger</keyword>
<evidence type="ECO:0000313" key="6">
    <source>
        <dbReference type="Proteomes" id="UP001321749"/>
    </source>
</evidence>
<dbReference type="Pfam" id="PF25543">
    <property type="entry name" value="zf-CCCH_tandem"/>
    <property type="match status" value="1"/>
</dbReference>
<accession>A0AAV9HCV3</accession>
<feature type="region of interest" description="Disordered" evidence="3">
    <location>
        <begin position="363"/>
        <end position="391"/>
    </location>
</feature>
<dbReference type="PANTHER" id="PTHR37543:SF1">
    <property type="entry name" value="CCCH ZINC FINGER DNA BINDING PROTEIN (AFU_ORTHOLOGUE AFUA_5G12760)"/>
    <property type="match status" value="1"/>
</dbReference>
<evidence type="ECO:0000256" key="1">
    <source>
        <dbReference type="PROSITE-ProRule" id="PRU00723"/>
    </source>
</evidence>
<evidence type="ECO:0000259" key="4">
    <source>
        <dbReference type="PROSITE" id="PS50103"/>
    </source>
</evidence>
<feature type="domain" description="C3H1-type" evidence="4">
    <location>
        <begin position="414"/>
        <end position="442"/>
    </location>
</feature>
<dbReference type="Pfam" id="PF25542">
    <property type="entry name" value="zf-CCCH_12"/>
    <property type="match status" value="1"/>
</dbReference>
<gene>
    <name evidence="5" type="ORF">QBC42DRAFT_278782</name>
</gene>
<dbReference type="AlphaFoldDB" id="A0AAV9HCV3"/>
<feature type="region of interest" description="Disordered" evidence="3">
    <location>
        <begin position="323"/>
        <end position="342"/>
    </location>
</feature>
<keyword evidence="6" id="KW-1185">Reference proteome</keyword>
<dbReference type="Pfam" id="PF25540">
    <property type="entry name" value="DUF7923"/>
    <property type="match status" value="1"/>
</dbReference>
<dbReference type="InterPro" id="IPR057654">
    <property type="entry name" value="Znf-CCCH_tandem"/>
</dbReference>
<dbReference type="InterPro" id="IPR057683">
    <property type="entry name" value="DUF7923"/>
</dbReference>
<evidence type="ECO:0000256" key="3">
    <source>
        <dbReference type="SAM" id="MobiDB-lite"/>
    </source>
</evidence>
<dbReference type="Gene3D" id="4.10.1000.10">
    <property type="entry name" value="Zinc finger, CCCH-type"/>
    <property type="match status" value="1"/>
</dbReference>
<feature type="compositionally biased region" description="Low complexity" evidence="3">
    <location>
        <begin position="327"/>
        <end position="342"/>
    </location>
</feature>
<dbReference type="PANTHER" id="PTHR37543">
    <property type="entry name" value="CCCH ZINC FINGER DNA BINDING PROTEIN (AFU_ORTHOLOGUE AFUA_5G12760)"/>
    <property type="match status" value="1"/>
</dbReference>
<feature type="coiled-coil region" evidence="2">
    <location>
        <begin position="41"/>
        <end position="96"/>
    </location>
</feature>
<dbReference type="GO" id="GO:0008270">
    <property type="term" value="F:zinc ion binding"/>
    <property type="evidence" value="ECO:0007669"/>
    <property type="project" value="UniProtKB-KW"/>
</dbReference>
<evidence type="ECO:0000256" key="2">
    <source>
        <dbReference type="SAM" id="Coils"/>
    </source>
</evidence>
<reference evidence="5" key="1">
    <citation type="journal article" date="2023" name="Mol. Phylogenet. Evol.">
        <title>Genome-scale phylogeny and comparative genomics of the fungal order Sordariales.</title>
        <authorList>
            <person name="Hensen N."/>
            <person name="Bonometti L."/>
            <person name="Westerberg I."/>
            <person name="Brannstrom I.O."/>
            <person name="Guillou S."/>
            <person name="Cros-Aarteil S."/>
            <person name="Calhoun S."/>
            <person name="Haridas S."/>
            <person name="Kuo A."/>
            <person name="Mondo S."/>
            <person name="Pangilinan J."/>
            <person name="Riley R."/>
            <person name="LaButti K."/>
            <person name="Andreopoulos B."/>
            <person name="Lipzen A."/>
            <person name="Chen C."/>
            <person name="Yan M."/>
            <person name="Daum C."/>
            <person name="Ng V."/>
            <person name="Clum A."/>
            <person name="Steindorff A."/>
            <person name="Ohm R.A."/>
            <person name="Martin F."/>
            <person name="Silar P."/>
            <person name="Natvig D.O."/>
            <person name="Lalanne C."/>
            <person name="Gautier V."/>
            <person name="Ament-Velasquez S.L."/>
            <person name="Kruys A."/>
            <person name="Hutchinson M.I."/>
            <person name="Powell A.J."/>
            <person name="Barry K."/>
            <person name="Miller A.N."/>
            <person name="Grigoriev I.V."/>
            <person name="Debuchy R."/>
            <person name="Gladieux P."/>
            <person name="Hiltunen Thoren M."/>
            <person name="Johannesson H."/>
        </authorList>
    </citation>
    <scope>NUCLEOTIDE SEQUENCE</scope>
    <source>
        <strain evidence="5">PSN324</strain>
    </source>
</reference>
<proteinExistence type="predicted"/>
<feature type="compositionally biased region" description="Pro residues" evidence="3">
    <location>
        <begin position="373"/>
        <end position="389"/>
    </location>
</feature>
<dbReference type="EMBL" id="MU865107">
    <property type="protein sequence ID" value="KAK4457580.1"/>
    <property type="molecule type" value="Genomic_DNA"/>
</dbReference>
<sequence>MERTMDPKFVDLLERFTTWRGYRDSLENITTDVFLYLEETSARLSSENARLKDQMATLQLDHGHEAHSRRELQQHLQLLESQKIELLRDYERLKDHNPYVVVLIDGDGLIFKEELVRQGLLGGKQAAYSLRKAILDQCGEHATNIEVIASIYANLAGLCKAMRLSGAVDSESDMKDFSLGFTQAKSSFDVIDVGHGKERADNKIRETTKWHLKNHNCKQVILGISHDAGYAPFLDELLQDSAIKIRVTILEGIPVVNELAATGVNILNLQKLFRSEKLVEKVPASFEPTQLPTPVSVPLSPFPAPISPVIEIKKAVTSVASTSSINSAGTSTPATSAASTPVPAPAKTVTYARVIKTVTPPPPAPTITLPIQPRAPVPKPAPPPKPAPWNPGARGLDPPLQVSQAALDNIKKRKDHNKLCNNHYLRGPCSKGDQCHFEHKYKPTKDELVAIAFLTRLNPCSQGQECDVDDCIYGHHCPSVQSGVCTHPYCKFKEEDHPPGTKVKPQKQRDRG</sequence>
<name>A0AAV9HCV3_9PEZI</name>
<dbReference type="PROSITE" id="PS50103">
    <property type="entry name" value="ZF_C3H1"/>
    <property type="match status" value="1"/>
</dbReference>